<protein>
    <submittedName>
        <fullName evidence="1">Uncharacterized protein</fullName>
    </submittedName>
</protein>
<comment type="caution">
    <text evidence="1">The sequence shown here is derived from an EMBL/GenBank/DDBJ whole genome shotgun (WGS) entry which is preliminary data.</text>
</comment>
<reference evidence="1" key="1">
    <citation type="submission" date="2020-07" db="EMBL/GenBank/DDBJ databases">
        <title>Multicomponent nature underlies the extraordinary mechanical properties of spider dragline silk.</title>
        <authorList>
            <person name="Kono N."/>
            <person name="Nakamura H."/>
            <person name="Mori M."/>
            <person name="Yoshida Y."/>
            <person name="Ohtoshi R."/>
            <person name="Malay A.D."/>
            <person name="Moran D.A.P."/>
            <person name="Tomita M."/>
            <person name="Numata K."/>
            <person name="Arakawa K."/>
        </authorList>
    </citation>
    <scope>NUCLEOTIDE SEQUENCE</scope>
</reference>
<gene>
    <name evidence="1" type="ORF">TNCT_224361</name>
</gene>
<accession>A0A8X6KCF8</accession>
<dbReference type="AlphaFoldDB" id="A0A8X6KCF8"/>
<organism evidence="1 2">
    <name type="scientific">Trichonephila clavata</name>
    <name type="common">Joro spider</name>
    <name type="synonym">Nephila clavata</name>
    <dbReference type="NCBI Taxonomy" id="2740835"/>
    <lineage>
        <taxon>Eukaryota</taxon>
        <taxon>Metazoa</taxon>
        <taxon>Ecdysozoa</taxon>
        <taxon>Arthropoda</taxon>
        <taxon>Chelicerata</taxon>
        <taxon>Arachnida</taxon>
        <taxon>Araneae</taxon>
        <taxon>Araneomorphae</taxon>
        <taxon>Entelegynae</taxon>
        <taxon>Araneoidea</taxon>
        <taxon>Nephilidae</taxon>
        <taxon>Trichonephila</taxon>
    </lineage>
</organism>
<name>A0A8X6KCF8_TRICU</name>
<evidence type="ECO:0000313" key="2">
    <source>
        <dbReference type="Proteomes" id="UP000887116"/>
    </source>
</evidence>
<keyword evidence="2" id="KW-1185">Reference proteome</keyword>
<proteinExistence type="predicted"/>
<evidence type="ECO:0000313" key="1">
    <source>
        <dbReference type="EMBL" id="GFQ67698.1"/>
    </source>
</evidence>
<dbReference type="Proteomes" id="UP000887116">
    <property type="component" value="Unassembled WGS sequence"/>
</dbReference>
<sequence>MGRANCVVSPKMGRVTYRAVRFTERTVLKIHMWPVRFRPDDCSTCEGRTLMEKRLGGLHGHLTKGPVPGLLRRGGRL</sequence>
<dbReference type="EMBL" id="BMAO01000568">
    <property type="protein sequence ID" value="GFQ67698.1"/>
    <property type="molecule type" value="Genomic_DNA"/>
</dbReference>